<evidence type="ECO:0000256" key="4">
    <source>
        <dbReference type="ARBA" id="ARBA00022452"/>
    </source>
</evidence>
<dbReference type="InterPro" id="IPR051906">
    <property type="entry name" value="TolC-like"/>
</dbReference>
<dbReference type="EMBL" id="WNXC01000009">
    <property type="protein sequence ID" value="MBB2151390.1"/>
    <property type="molecule type" value="Genomic_DNA"/>
</dbReference>
<keyword evidence="5" id="KW-0812">Transmembrane</keyword>
<comment type="caution">
    <text evidence="8">The sequence shown here is derived from an EMBL/GenBank/DDBJ whole genome shotgun (WGS) entry which is preliminary data.</text>
</comment>
<protein>
    <submittedName>
        <fullName evidence="8">TolC family protein</fullName>
    </submittedName>
</protein>
<evidence type="ECO:0000313" key="9">
    <source>
        <dbReference type="Proteomes" id="UP000636110"/>
    </source>
</evidence>
<dbReference type="SUPFAM" id="SSF56954">
    <property type="entry name" value="Outer membrane efflux proteins (OEP)"/>
    <property type="match status" value="1"/>
</dbReference>
<dbReference type="Proteomes" id="UP000636110">
    <property type="component" value="Unassembled WGS sequence"/>
</dbReference>
<dbReference type="Pfam" id="PF02321">
    <property type="entry name" value="OEP"/>
    <property type="match status" value="2"/>
</dbReference>
<sequence length="463" mass="51113">MLSLKKGLFILLVSSYGLGINAQTKQGSLSPNTLIDQVNSHAPSLMADESAIIMSKAEAGEAAYNWLPNLKLNYQADLGTNNNVAGPYFGFGIVPSNSRGVRENNNYHAALTNLGIIALDWELYNFGAFDALNKVAKSKIQISQKSLEWSKFQLQNLSMAGYLQLLRYRDLLRIQSAAIERNQDIERSILALAKSGVIAGVDTSIAQAELSKSRLDYIELSNGYKQVQLKLAYLSGLPLDSIVPDTLVQQKLISNGIAVLAQHNVDLSNPLVELQESVYKHSLDKETAVKKGYAPKISLQAAAWGRGSSITSNDEFQNLSEGWGVDRSNYLVGLGISYNLSDLKRRQLKLRSQKAATAYELSRLNAQKQELSLQSKQAYAELNTALERLREIPRQLIAAKAGYRQKLSLYKNGLTNIIELNATLAVLDRAERDFVMAKNGYCTALLHCAVGTNQFNQILNLLR</sequence>
<evidence type="ECO:0000313" key="8">
    <source>
        <dbReference type="EMBL" id="MBB2151390.1"/>
    </source>
</evidence>
<dbReference type="RefSeq" id="WP_182961182.1">
    <property type="nucleotide sequence ID" value="NZ_WNXC01000009.1"/>
</dbReference>
<evidence type="ECO:0000256" key="1">
    <source>
        <dbReference type="ARBA" id="ARBA00004442"/>
    </source>
</evidence>
<dbReference type="PANTHER" id="PTHR30026:SF20">
    <property type="entry name" value="OUTER MEMBRANE PROTEIN TOLC"/>
    <property type="match status" value="1"/>
</dbReference>
<keyword evidence="9" id="KW-1185">Reference proteome</keyword>
<dbReference type="InterPro" id="IPR003423">
    <property type="entry name" value="OMP_efflux"/>
</dbReference>
<evidence type="ECO:0000256" key="6">
    <source>
        <dbReference type="ARBA" id="ARBA00023136"/>
    </source>
</evidence>
<evidence type="ECO:0000256" key="7">
    <source>
        <dbReference type="ARBA" id="ARBA00023237"/>
    </source>
</evidence>
<comment type="similarity">
    <text evidence="2">Belongs to the outer membrane factor (OMF) (TC 1.B.17) family.</text>
</comment>
<name>A0ABR6F1M0_9SPHI</name>
<keyword evidence="3" id="KW-0813">Transport</keyword>
<dbReference type="Gene3D" id="1.20.1600.10">
    <property type="entry name" value="Outer membrane efflux proteins (OEP)"/>
    <property type="match status" value="1"/>
</dbReference>
<comment type="subcellular location">
    <subcellularLocation>
        <location evidence="1">Cell outer membrane</location>
    </subcellularLocation>
</comment>
<accession>A0ABR6F1M0</accession>
<evidence type="ECO:0000256" key="2">
    <source>
        <dbReference type="ARBA" id="ARBA00007613"/>
    </source>
</evidence>
<organism evidence="8 9">
    <name type="scientific">Pedobacter gandavensis</name>
    <dbReference type="NCBI Taxonomy" id="2679963"/>
    <lineage>
        <taxon>Bacteria</taxon>
        <taxon>Pseudomonadati</taxon>
        <taxon>Bacteroidota</taxon>
        <taxon>Sphingobacteriia</taxon>
        <taxon>Sphingobacteriales</taxon>
        <taxon>Sphingobacteriaceae</taxon>
        <taxon>Pedobacter</taxon>
    </lineage>
</organism>
<keyword evidence="6" id="KW-0472">Membrane</keyword>
<gene>
    <name evidence="8" type="ORF">GM920_20990</name>
</gene>
<reference evidence="8 9" key="1">
    <citation type="submission" date="2019-11" db="EMBL/GenBank/DDBJ databases">
        <title>Description of Pedobacter sp. LMG 31462T.</title>
        <authorList>
            <person name="Carlier A."/>
            <person name="Qi S."/>
            <person name="Vandamme P."/>
        </authorList>
    </citation>
    <scope>NUCLEOTIDE SEQUENCE [LARGE SCALE GENOMIC DNA]</scope>
    <source>
        <strain evidence="8 9">LMG 31462</strain>
    </source>
</reference>
<proteinExistence type="inferred from homology"/>
<keyword evidence="7" id="KW-0998">Cell outer membrane</keyword>
<dbReference type="PANTHER" id="PTHR30026">
    <property type="entry name" value="OUTER MEMBRANE PROTEIN TOLC"/>
    <property type="match status" value="1"/>
</dbReference>
<evidence type="ECO:0000256" key="3">
    <source>
        <dbReference type="ARBA" id="ARBA00022448"/>
    </source>
</evidence>
<keyword evidence="4" id="KW-1134">Transmembrane beta strand</keyword>
<evidence type="ECO:0000256" key="5">
    <source>
        <dbReference type="ARBA" id="ARBA00022692"/>
    </source>
</evidence>